<evidence type="ECO:0000259" key="3">
    <source>
        <dbReference type="Pfam" id="PF19272"/>
    </source>
</evidence>
<gene>
    <name evidence="4" type="ORF">DF182_29125</name>
</gene>
<feature type="domain" description="Sphingomyelin phosphodiesterase C-terminal" evidence="3">
    <location>
        <begin position="330"/>
        <end position="416"/>
    </location>
</feature>
<dbReference type="InterPro" id="IPR029052">
    <property type="entry name" value="Metallo-depent_PP-like"/>
</dbReference>
<dbReference type="AlphaFoldDB" id="A0A365XWZ1"/>
<dbReference type="GO" id="GO:0005615">
    <property type="term" value="C:extracellular space"/>
    <property type="evidence" value="ECO:0007669"/>
    <property type="project" value="TreeGrafter"/>
</dbReference>
<dbReference type="PANTHER" id="PTHR10340:SF57">
    <property type="entry name" value="METALLOPHOS DOMAIN-CONTAINING PROTEIN"/>
    <property type="match status" value="1"/>
</dbReference>
<dbReference type="PANTHER" id="PTHR10340">
    <property type="entry name" value="SPHINGOMYELIN PHOSPHODIESTERASE"/>
    <property type="match status" value="1"/>
</dbReference>
<organism evidence="4 5">
    <name type="scientific">Chitinophaga flava</name>
    <dbReference type="NCBI Taxonomy" id="2259036"/>
    <lineage>
        <taxon>Bacteria</taxon>
        <taxon>Pseudomonadati</taxon>
        <taxon>Bacteroidota</taxon>
        <taxon>Chitinophagia</taxon>
        <taxon>Chitinophagales</taxon>
        <taxon>Chitinophagaceae</taxon>
        <taxon>Chitinophaga</taxon>
    </lineage>
</organism>
<dbReference type="EMBL" id="QFFJ01000002">
    <property type="protein sequence ID" value="RBL90521.1"/>
    <property type="molecule type" value="Genomic_DNA"/>
</dbReference>
<proteinExistence type="predicted"/>
<evidence type="ECO:0000313" key="4">
    <source>
        <dbReference type="EMBL" id="RBL90521.1"/>
    </source>
</evidence>
<evidence type="ECO:0000256" key="2">
    <source>
        <dbReference type="ARBA" id="ARBA00023180"/>
    </source>
</evidence>
<dbReference type="Pfam" id="PF19272">
    <property type="entry name" value="ASMase_C"/>
    <property type="match status" value="1"/>
</dbReference>
<name>A0A365XWZ1_9BACT</name>
<accession>A0A365XWZ1</accession>
<protein>
    <recommendedName>
        <fullName evidence="3">Sphingomyelin phosphodiesterase C-terminal domain-containing protein</fullName>
    </recommendedName>
</protein>
<dbReference type="GO" id="GO:0008081">
    <property type="term" value="F:phosphoric diester hydrolase activity"/>
    <property type="evidence" value="ECO:0007669"/>
    <property type="project" value="TreeGrafter"/>
</dbReference>
<comment type="caution">
    <text evidence="4">The sequence shown here is derived from an EMBL/GenBank/DDBJ whole genome shotgun (WGS) entry which is preliminary data.</text>
</comment>
<dbReference type="Proteomes" id="UP000253410">
    <property type="component" value="Unassembled WGS sequence"/>
</dbReference>
<keyword evidence="1" id="KW-0378">Hydrolase</keyword>
<keyword evidence="2" id="KW-0325">Glycoprotein</keyword>
<evidence type="ECO:0000313" key="5">
    <source>
        <dbReference type="Proteomes" id="UP000253410"/>
    </source>
</evidence>
<reference evidence="4 5" key="1">
    <citation type="submission" date="2018-05" db="EMBL/GenBank/DDBJ databases">
        <title>Chitinophaga sp. K3CV102501T nov., isolated from isolated from a monsoon evergreen broad-leaved forest soil.</title>
        <authorList>
            <person name="Lv Y."/>
        </authorList>
    </citation>
    <scope>NUCLEOTIDE SEQUENCE [LARGE SCALE GENOMIC DNA]</scope>
    <source>
        <strain evidence="4 5">GDMCC 1.1325</strain>
    </source>
</reference>
<dbReference type="InterPro" id="IPR045473">
    <property type="entry name" value="ASM_C"/>
</dbReference>
<evidence type="ECO:0000256" key="1">
    <source>
        <dbReference type="ARBA" id="ARBA00022801"/>
    </source>
</evidence>
<keyword evidence="5" id="KW-1185">Reference proteome</keyword>
<sequence>MQASSLHAQIGWGPTSARYLLSASDIHFNPFFDPSLMPKLINTDYTGWETIFESSAIQQPNGYGSDANYPLLKSALMAMQLQNITPSFIIISGDFLCHDFQANYSRYAGTGSVQAFTAKTIQFLAWMLNKYFPKTVVLPVLGNNDSYCGDYMVEPNSPFLSMFARAWVPLLRNKSKAADSIFVAQFSKGGYYTYPFPGKVRGNLILLNSVFFSAKYYNSCGNAADDPGSDELQWLKEMLEDNHLRKEVVWMVYHIPPGVDVHATLHNYGDCQSNITLMWRDNYNNAFLNLVQQFSSRIRANLAGHTHMDDFRVIYQNEQPISFIHITPAISPRFANNPGFQLISYHHRSLQLMNAKTFYLSINKNANTWTPEYNFQLTYNVAAINASSLNWVRNKIASDTAYLNKYINLYKVSNPGSNEINLQNWKAFWCGNGALTQQQFSNCYCQ</sequence>
<dbReference type="SUPFAM" id="SSF56300">
    <property type="entry name" value="Metallo-dependent phosphatases"/>
    <property type="match status" value="1"/>
</dbReference>